<organism evidence="10 11">
    <name type="scientific">Thioclava indica</name>
    <dbReference type="NCBI Taxonomy" id="1353528"/>
    <lineage>
        <taxon>Bacteria</taxon>
        <taxon>Pseudomonadati</taxon>
        <taxon>Pseudomonadota</taxon>
        <taxon>Alphaproteobacteria</taxon>
        <taxon>Rhodobacterales</taxon>
        <taxon>Paracoccaceae</taxon>
        <taxon>Thioclava</taxon>
    </lineage>
</organism>
<sequence>MSAGFSFFRFSWRRFLAVLGKEFIQMRRDQITFVMMIGVPIMQLLIFGYAINSDPRHLPTLVEMADDGPVSRAVLMGMKTSSYFDFEGVVTSPAQGEAALRDGRANFVVLIPPDFERDVMRGLSPQILLSADASDPTAVGGAASAISGIVDTAMSETLTGPLAFAAQSKAPFSVAVHRAYNPEGSTSINIVPGLLGVILSMTMVMITAVAIVRETERGTMETLIATPVRPFEVMLGKIAPYVLVGYVQTGVFLLAARLLFDVPFTGSALAFFLGFNLFIVTNLALGFLISTVARSQMQAMQLSFFTLLPSILLSGFMFPFAAMPSWAQAIGSAIPTTHFLRLVRKVMLKGAGVGDITGNMLGIAVIMAVIVIVALRRYHQTLD</sequence>
<dbReference type="Gene3D" id="3.40.1710.10">
    <property type="entry name" value="abc type-2 transporter like domain"/>
    <property type="match status" value="1"/>
</dbReference>
<evidence type="ECO:0000313" key="11">
    <source>
        <dbReference type="Proteomes" id="UP000027471"/>
    </source>
</evidence>
<dbReference type="PANTHER" id="PTHR30294:SF29">
    <property type="entry name" value="MULTIDRUG ABC TRANSPORTER PERMEASE YBHS-RELATED"/>
    <property type="match status" value="1"/>
</dbReference>
<evidence type="ECO:0000259" key="9">
    <source>
        <dbReference type="PROSITE" id="PS51012"/>
    </source>
</evidence>
<keyword evidence="5 8" id="KW-0812">Transmembrane</keyword>
<dbReference type="AlphaFoldDB" id="A0A074JNM9"/>
<comment type="caution">
    <text evidence="10">The sequence shown here is derived from an EMBL/GenBank/DDBJ whole genome shotgun (WGS) entry which is preliminary data.</text>
</comment>
<evidence type="ECO:0000256" key="8">
    <source>
        <dbReference type="SAM" id="Phobius"/>
    </source>
</evidence>
<dbReference type="InterPro" id="IPR013525">
    <property type="entry name" value="ABC2_TM"/>
</dbReference>
<keyword evidence="6 8" id="KW-1133">Transmembrane helix</keyword>
<feature type="transmembrane region" description="Helical" evidence="8">
    <location>
        <begin position="31"/>
        <end position="51"/>
    </location>
</feature>
<dbReference type="InterPro" id="IPR047817">
    <property type="entry name" value="ABC2_TM_bact-type"/>
</dbReference>
<evidence type="ECO:0000256" key="1">
    <source>
        <dbReference type="ARBA" id="ARBA00004651"/>
    </source>
</evidence>
<keyword evidence="7 8" id="KW-0472">Membrane</keyword>
<accession>A0A074JNM9</accession>
<feature type="transmembrane region" description="Helical" evidence="8">
    <location>
        <begin position="302"/>
        <end position="322"/>
    </location>
</feature>
<proteinExistence type="inferred from homology"/>
<evidence type="ECO:0000256" key="7">
    <source>
        <dbReference type="ARBA" id="ARBA00023136"/>
    </source>
</evidence>
<evidence type="ECO:0000256" key="5">
    <source>
        <dbReference type="ARBA" id="ARBA00022692"/>
    </source>
</evidence>
<evidence type="ECO:0000313" key="10">
    <source>
        <dbReference type="EMBL" id="KEO57535.1"/>
    </source>
</evidence>
<dbReference type="Proteomes" id="UP000027471">
    <property type="component" value="Unassembled WGS sequence"/>
</dbReference>
<dbReference type="GO" id="GO:0005886">
    <property type="term" value="C:plasma membrane"/>
    <property type="evidence" value="ECO:0007669"/>
    <property type="project" value="UniProtKB-SubCell"/>
</dbReference>
<dbReference type="STRING" id="1353528.DT23_05545"/>
<feature type="domain" description="ABC transmembrane type-2" evidence="9">
    <location>
        <begin position="152"/>
        <end position="381"/>
    </location>
</feature>
<evidence type="ECO:0000256" key="2">
    <source>
        <dbReference type="ARBA" id="ARBA00007783"/>
    </source>
</evidence>
<evidence type="ECO:0000256" key="6">
    <source>
        <dbReference type="ARBA" id="ARBA00022989"/>
    </source>
</evidence>
<dbReference type="Pfam" id="PF12698">
    <property type="entry name" value="ABC2_membrane_3"/>
    <property type="match status" value="1"/>
</dbReference>
<evidence type="ECO:0000256" key="4">
    <source>
        <dbReference type="ARBA" id="ARBA00022475"/>
    </source>
</evidence>
<dbReference type="PROSITE" id="PS51012">
    <property type="entry name" value="ABC_TM2"/>
    <property type="match status" value="1"/>
</dbReference>
<feature type="transmembrane region" description="Helical" evidence="8">
    <location>
        <begin position="238"/>
        <end position="260"/>
    </location>
</feature>
<keyword evidence="11" id="KW-1185">Reference proteome</keyword>
<protein>
    <submittedName>
        <fullName evidence="10">Mannose-1-phosphate guanyltransferase</fullName>
    </submittedName>
</protein>
<keyword evidence="10" id="KW-0808">Transferase</keyword>
<dbReference type="OrthoDB" id="9784671at2"/>
<dbReference type="EMBL" id="AUNB01000040">
    <property type="protein sequence ID" value="KEO57535.1"/>
    <property type="molecule type" value="Genomic_DNA"/>
</dbReference>
<comment type="subcellular location">
    <subcellularLocation>
        <location evidence="1">Cell membrane</location>
        <topology evidence="1">Multi-pass membrane protein</topology>
    </subcellularLocation>
</comment>
<dbReference type="RefSeq" id="WP_038131759.1">
    <property type="nucleotide sequence ID" value="NZ_AUNB01000040.1"/>
</dbReference>
<keyword evidence="3" id="KW-0813">Transport</keyword>
<keyword evidence="4" id="KW-1003">Cell membrane</keyword>
<name>A0A074JNM9_9RHOB</name>
<evidence type="ECO:0000256" key="3">
    <source>
        <dbReference type="ARBA" id="ARBA00022448"/>
    </source>
</evidence>
<reference evidence="10 11" key="1">
    <citation type="journal article" date="2015" name="Antonie Van Leeuwenhoek">
        <title>Thioclava indica sp. nov., isolated from surface seawater of the Indian Ocean.</title>
        <authorList>
            <person name="Liu Y."/>
            <person name="Lai Q."/>
            <person name="Du J."/>
            <person name="Xu H."/>
            <person name="Jiang L."/>
            <person name="Shao Z."/>
        </authorList>
    </citation>
    <scope>NUCLEOTIDE SEQUENCE [LARGE SCALE GENOMIC DNA]</scope>
    <source>
        <strain evidence="10 11">DT23-4</strain>
    </source>
</reference>
<dbReference type="PANTHER" id="PTHR30294">
    <property type="entry name" value="MEMBRANE COMPONENT OF ABC TRANSPORTER YHHJ-RELATED"/>
    <property type="match status" value="1"/>
</dbReference>
<dbReference type="GO" id="GO:0016740">
    <property type="term" value="F:transferase activity"/>
    <property type="evidence" value="ECO:0007669"/>
    <property type="project" value="UniProtKB-KW"/>
</dbReference>
<feature type="transmembrane region" description="Helical" evidence="8">
    <location>
        <begin position="356"/>
        <end position="375"/>
    </location>
</feature>
<feature type="transmembrane region" description="Helical" evidence="8">
    <location>
        <begin position="190"/>
        <end position="212"/>
    </location>
</feature>
<feature type="transmembrane region" description="Helical" evidence="8">
    <location>
        <begin position="266"/>
        <end position="290"/>
    </location>
</feature>
<gene>
    <name evidence="10" type="ORF">DT23_05545</name>
</gene>
<comment type="similarity">
    <text evidence="2">Belongs to the ABC-2 integral membrane protein family.</text>
</comment>
<dbReference type="InterPro" id="IPR051449">
    <property type="entry name" value="ABC-2_transporter_component"/>
</dbReference>
<dbReference type="GO" id="GO:0140359">
    <property type="term" value="F:ABC-type transporter activity"/>
    <property type="evidence" value="ECO:0007669"/>
    <property type="project" value="InterPro"/>
</dbReference>
<dbReference type="eggNOG" id="COG0842">
    <property type="taxonomic scope" value="Bacteria"/>
</dbReference>